<dbReference type="SUPFAM" id="SSF56024">
    <property type="entry name" value="Phospholipase D/nuclease"/>
    <property type="match status" value="1"/>
</dbReference>
<gene>
    <name evidence="2" type="ORF">EZS27_008963</name>
</gene>
<reference evidence="2" key="1">
    <citation type="submission" date="2019-03" db="EMBL/GenBank/DDBJ databases">
        <title>Single cell metagenomics reveals metabolic interactions within the superorganism composed of flagellate Streblomastix strix and complex community of Bacteroidetes bacteria on its surface.</title>
        <authorList>
            <person name="Treitli S.C."/>
            <person name="Kolisko M."/>
            <person name="Husnik F."/>
            <person name="Keeling P."/>
            <person name="Hampl V."/>
        </authorList>
    </citation>
    <scope>NUCLEOTIDE SEQUENCE</scope>
    <source>
        <strain evidence="2">STM</strain>
    </source>
</reference>
<dbReference type="Gene3D" id="3.30.870.10">
    <property type="entry name" value="Endonuclease Chain A"/>
    <property type="match status" value="1"/>
</dbReference>
<dbReference type="InterPro" id="IPR025202">
    <property type="entry name" value="PLD-like_dom"/>
</dbReference>
<name>A0A5J4SC87_9ZZZZ</name>
<organism evidence="2">
    <name type="scientific">termite gut metagenome</name>
    <dbReference type="NCBI Taxonomy" id="433724"/>
    <lineage>
        <taxon>unclassified sequences</taxon>
        <taxon>metagenomes</taxon>
        <taxon>organismal metagenomes</taxon>
    </lineage>
</organism>
<dbReference type="Pfam" id="PF13091">
    <property type="entry name" value="PLDc_2"/>
    <property type="match status" value="1"/>
</dbReference>
<evidence type="ECO:0000259" key="1">
    <source>
        <dbReference type="Pfam" id="PF13091"/>
    </source>
</evidence>
<dbReference type="AlphaFoldDB" id="A0A5J4SC87"/>
<comment type="caution">
    <text evidence="2">The sequence shown here is derived from an EMBL/GenBank/DDBJ whole genome shotgun (WGS) entry which is preliminary data.</text>
</comment>
<proteinExistence type="predicted"/>
<dbReference type="EMBL" id="SNRY01000274">
    <property type="protein sequence ID" value="KAA6343372.1"/>
    <property type="molecule type" value="Genomic_DNA"/>
</dbReference>
<sequence length="131" mass="14997">MKKIFFIGLWCFILFEISLSAKNYNEINEGFFTTNKIDNLIIGQINNAQDSIIIAVCSFDWKPISDALIEAKNKGKKVVVLTDKRSVNMPMKNLSSNYEESCVAYIKSHGIETYLYDDSIHQGCMRIINLF</sequence>
<evidence type="ECO:0000313" key="2">
    <source>
        <dbReference type="EMBL" id="KAA6343372.1"/>
    </source>
</evidence>
<feature type="domain" description="Phospholipase D-like" evidence="1">
    <location>
        <begin position="41"/>
        <end position="124"/>
    </location>
</feature>
<accession>A0A5J4SC87</accession>
<protein>
    <recommendedName>
        <fullName evidence="1">Phospholipase D-like domain-containing protein</fullName>
    </recommendedName>
</protein>